<evidence type="ECO:0000256" key="1">
    <source>
        <dbReference type="SAM" id="MobiDB-lite"/>
    </source>
</evidence>
<organism evidence="3 4">
    <name type="scientific">Pseudomarimonas arenosa</name>
    <dbReference type="NCBI Taxonomy" id="2774145"/>
    <lineage>
        <taxon>Bacteria</taxon>
        <taxon>Pseudomonadati</taxon>
        <taxon>Pseudomonadota</taxon>
        <taxon>Gammaproteobacteria</taxon>
        <taxon>Lysobacterales</taxon>
        <taxon>Lysobacteraceae</taxon>
        <taxon>Pseudomarimonas</taxon>
    </lineage>
</organism>
<reference evidence="3 4" key="1">
    <citation type="submission" date="2020-09" db="EMBL/GenBank/DDBJ databases">
        <title>Pseudoxanthomonas sp. CAU 1598 isolated from sand of Yaerae Beach.</title>
        <authorList>
            <person name="Kim W."/>
        </authorList>
    </citation>
    <scope>NUCLEOTIDE SEQUENCE [LARGE SCALE GENOMIC DNA]</scope>
    <source>
        <strain evidence="3 4">CAU 1598</strain>
    </source>
</reference>
<keyword evidence="2" id="KW-0732">Signal</keyword>
<evidence type="ECO:0008006" key="5">
    <source>
        <dbReference type="Google" id="ProtNLM"/>
    </source>
</evidence>
<sequence>MTRFAFVFLISAILLPSAQALHAGDGHQQGHAATADHHHHGSDAGLSLNHGQRWATDAPLRSGMMRISEAYAAAASSASGSEARKALPASIDAVIGQIIRDCRLVPKADASLHVLIGRLGQASAKLARDHNDDTGLRMIDHTLSLYLEYFDDPELAAREAPSAPQAQ</sequence>
<protein>
    <recommendedName>
        <fullName evidence="5">DnrO protein</fullName>
    </recommendedName>
</protein>
<dbReference type="RefSeq" id="WP_192030521.1">
    <property type="nucleotide sequence ID" value="NZ_JACYTR010000040.1"/>
</dbReference>
<feature type="chain" id="PRO_5043969060" description="DnrO protein" evidence="2">
    <location>
        <begin position="24"/>
        <end position="167"/>
    </location>
</feature>
<gene>
    <name evidence="3" type="ORF">IFO71_15260</name>
</gene>
<evidence type="ECO:0000313" key="4">
    <source>
        <dbReference type="Proteomes" id="UP000613768"/>
    </source>
</evidence>
<comment type="caution">
    <text evidence="3">The sequence shown here is derived from an EMBL/GenBank/DDBJ whole genome shotgun (WGS) entry which is preliminary data.</text>
</comment>
<keyword evidence="4" id="KW-1185">Reference proteome</keyword>
<evidence type="ECO:0000313" key="3">
    <source>
        <dbReference type="EMBL" id="MBD8527099.1"/>
    </source>
</evidence>
<feature type="region of interest" description="Disordered" evidence="1">
    <location>
        <begin position="25"/>
        <end position="49"/>
    </location>
</feature>
<name>A0AAW3ZR59_9GAMM</name>
<dbReference type="AlphaFoldDB" id="A0AAW3ZR59"/>
<dbReference type="Proteomes" id="UP000613768">
    <property type="component" value="Unassembled WGS sequence"/>
</dbReference>
<feature type="signal peptide" evidence="2">
    <location>
        <begin position="1"/>
        <end position="23"/>
    </location>
</feature>
<evidence type="ECO:0000256" key="2">
    <source>
        <dbReference type="SAM" id="SignalP"/>
    </source>
</evidence>
<dbReference type="EMBL" id="JACYTR010000040">
    <property type="protein sequence ID" value="MBD8527099.1"/>
    <property type="molecule type" value="Genomic_DNA"/>
</dbReference>
<proteinExistence type="predicted"/>
<accession>A0AAW3ZR59</accession>